<dbReference type="Gene3D" id="2.60.40.10">
    <property type="entry name" value="Immunoglobulins"/>
    <property type="match status" value="1"/>
</dbReference>
<organism evidence="1 2">
    <name type="scientific">Fasciolopsis buskii</name>
    <dbReference type="NCBI Taxonomy" id="27845"/>
    <lineage>
        <taxon>Eukaryota</taxon>
        <taxon>Metazoa</taxon>
        <taxon>Spiralia</taxon>
        <taxon>Lophotrochozoa</taxon>
        <taxon>Platyhelminthes</taxon>
        <taxon>Trematoda</taxon>
        <taxon>Digenea</taxon>
        <taxon>Plagiorchiida</taxon>
        <taxon>Echinostomata</taxon>
        <taxon>Echinostomatoidea</taxon>
        <taxon>Fasciolidae</taxon>
        <taxon>Fasciolopsis</taxon>
    </lineage>
</organism>
<protein>
    <submittedName>
        <fullName evidence="1">Uncharacterized protein</fullName>
    </submittedName>
</protein>
<reference evidence="1" key="1">
    <citation type="submission" date="2019-05" db="EMBL/GenBank/DDBJ databases">
        <title>Annotation for the trematode Fasciolopsis buski.</title>
        <authorList>
            <person name="Choi Y.-J."/>
        </authorList>
    </citation>
    <scope>NUCLEOTIDE SEQUENCE</scope>
    <source>
        <strain evidence="1">HT</strain>
        <tissue evidence="1">Whole worm</tissue>
    </source>
</reference>
<keyword evidence="2" id="KW-1185">Reference proteome</keyword>
<dbReference type="GO" id="GO:0005929">
    <property type="term" value="C:cilium"/>
    <property type="evidence" value="ECO:0007669"/>
    <property type="project" value="TreeGrafter"/>
</dbReference>
<dbReference type="InterPro" id="IPR013783">
    <property type="entry name" value="Ig-like_fold"/>
</dbReference>
<comment type="caution">
    <text evidence="1">The sequence shown here is derived from an EMBL/GenBank/DDBJ whole genome shotgun (WGS) entry which is preliminary data.</text>
</comment>
<name>A0A8E0RV81_9TREM</name>
<sequence>MESWNTFIFRLGESGVARKNNSQEEQYAQDLEIVITGTLVPVRLVLLPDLGASGDQNVSGKPMPGNRLLVELGQCPVGEQRTGVFYLINESQELPIRFRLPRVAHFRPRPQEGHIRPDGRQMVYVDFVPKQYGTFHVEQKILVLGHRWSDQKGQMIRDHVIYETAVLFHASSYLLTQIPQVRFNPGIVPMVTNEVGYSTDLVEYGSKYPCPRTAVVGRTGVTKIRGLPAHRHEEWIRWINLQKSGSQKAITAKIAFPNDRCASVRPAQKRLDMRYGTPFCRAPRYTYVDPDYELTDTEAKQYLDHIQPYAQFIRDHAERARQYTRDRILSKWEKPPFYGLIPLLADMEPKEPKLSEIVKKKSDPSTLDFGEVCPYTAKQIDLTVINPLSRCILVELDVNCPELRRTRPKEHLIRPNSKFQIAITLEVSELGRLQRNLKVTINTKHQSNLVVFANVVHVSLHIDPPMLDLTAEGIGYGWITESGIRGHVTLRNPYHAPARFVWEACDRDRAFSIRPIRGTILWFWLS</sequence>
<dbReference type="GO" id="GO:0060271">
    <property type="term" value="P:cilium assembly"/>
    <property type="evidence" value="ECO:0007669"/>
    <property type="project" value="TreeGrafter"/>
</dbReference>
<dbReference type="AlphaFoldDB" id="A0A8E0RV81"/>
<dbReference type="EMBL" id="LUCM01006372">
    <property type="protein sequence ID" value="KAA0191377.1"/>
    <property type="molecule type" value="Genomic_DNA"/>
</dbReference>
<dbReference type="OrthoDB" id="10060824at2759"/>
<gene>
    <name evidence="1" type="ORF">FBUS_01043</name>
</gene>
<evidence type="ECO:0000313" key="1">
    <source>
        <dbReference type="EMBL" id="KAA0191377.1"/>
    </source>
</evidence>
<proteinExistence type="predicted"/>
<evidence type="ECO:0000313" key="2">
    <source>
        <dbReference type="Proteomes" id="UP000728185"/>
    </source>
</evidence>
<dbReference type="Proteomes" id="UP000728185">
    <property type="component" value="Unassembled WGS sequence"/>
</dbReference>
<accession>A0A8E0RV81</accession>
<dbReference type="PANTHER" id="PTHR45912">
    <property type="entry name" value="CILIA- AND FLAGELLA-ASSOCIATED PROTEIN 47"/>
    <property type="match status" value="1"/>
</dbReference>
<dbReference type="PANTHER" id="PTHR45912:SF3">
    <property type="entry name" value="CILIA- AND FLAGELLA-ASSOCIATED PROTEIN 47"/>
    <property type="match status" value="1"/>
</dbReference>